<keyword evidence="2" id="KW-1185">Reference proteome</keyword>
<evidence type="ECO:0000313" key="1">
    <source>
        <dbReference type="EMBL" id="MFH6603941.1"/>
    </source>
</evidence>
<dbReference type="EMBL" id="JBHFPV010000002">
    <property type="protein sequence ID" value="MFH6603941.1"/>
    <property type="molecule type" value="Genomic_DNA"/>
</dbReference>
<accession>A0ACC7LL17</accession>
<organism evidence="1 2">
    <name type="scientific">Meishania litoralis</name>
    <dbReference type="NCBI Taxonomy" id="3434685"/>
    <lineage>
        <taxon>Bacteria</taxon>
        <taxon>Pseudomonadati</taxon>
        <taxon>Bacteroidota</taxon>
        <taxon>Flavobacteriia</taxon>
        <taxon>Flavobacteriales</taxon>
        <taxon>Flavobacteriaceae</taxon>
        <taxon>Meishania</taxon>
    </lineage>
</organism>
<sequence>MKTSIFTSLIIFFCLQITIAQDRVVVDSLHQVLSNHPNRDSIRVDILTELHEELMFSQPLLAKKYAQEELSISKEIDYKMGIGKGYMHLADFFVNRNSTDSALYYYNNAKQLFTSINKARGLIFVNYSIADIERSNGNFDKAIDILQQNLVLIAENETHPDFVAKLNAAQHNTLATVYMDKGDYKIAVIEALKALDLFTRINNEVRKADALKLLGDLEYALENYEKSIEYFKEAIATYQTNNDDFYLAYANGAIGLAFKELDQLQEAKKYQLEAIKLARKNDANLSLSESLNNLGELLILEGNIKEAKANFMEARSIAINEDLKLPLIDANLGLSMATIKNPVESIGYATAGLEMAKDIGAMKSVQRALSIRSNIYEELGRLNLAIKDQKGAQHINDSLFTLKKAQQIEELKTIHETEKKEAEIALQQEEIKTLNEKAKVDKLTKGLYAGGMASALALFGLSVFGYRQRIKKNRIARKKQEEIYKQEIAHKKKELASQTLHLVQKNTFLEELKENLENLKNSPDKFKMEFRRIAMLLKKEKASDRDWETFKTYFSEVHNDFDQKLKTLSSDITEKEIRLAAFLRMNLTTKEIAATMNVLPDSILKSKYRLKKKLGLDKNTDLVEFLSSI</sequence>
<comment type="caution">
    <text evidence="1">The sequence shown here is derived from an EMBL/GenBank/DDBJ whole genome shotgun (WGS) entry which is preliminary data.</text>
</comment>
<gene>
    <name evidence="1" type="ORF">ACEZ3G_10675</name>
</gene>
<protein>
    <submittedName>
        <fullName evidence="1">Tetratricopeptide repeat protein</fullName>
    </submittedName>
</protein>
<dbReference type="Proteomes" id="UP001595191">
    <property type="component" value="Unassembled WGS sequence"/>
</dbReference>
<reference evidence="1" key="1">
    <citation type="submission" date="2024-09" db="EMBL/GenBank/DDBJ databases">
        <authorList>
            <person name="Liu J."/>
        </authorList>
    </citation>
    <scope>NUCLEOTIDE SEQUENCE</scope>
    <source>
        <strain evidence="1">NBU2967</strain>
    </source>
</reference>
<proteinExistence type="predicted"/>
<name>A0ACC7LL17_9FLAO</name>
<evidence type="ECO:0000313" key="2">
    <source>
        <dbReference type="Proteomes" id="UP001595191"/>
    </source>
</evidence>